<proteinExistence type="predicted"/>
<name>A0ABR1U889_9PEZI</name>
<protein>
    <submittedName>
        <fullName evidence="1">Uncharacterized protein</fullName>
    </submittedName>
</protein>
<evidence type="ECO:0000313" key="2">
    <source>
        <dbReference type="Proteomes" id="UP001446871"/>
    </source>
</evidence>
<dbReference type="Proteomes" id="UP001446871">
    <property type="component" value="Unassembled WGS sequence"/>
</dbReference>
<evidence type="ECO:0000313" key="1">
    <source>
        <dbReference type="EMBL" id="KAK8054183.1"/>
    </source>
</evidence>
<keyword evidence="2" id="KW-1185">Reference proteome</keyword>
<reference evidence="1 2" key="1">
    <citation type="submission" date="2023-01" db="EMBL/GenBank/DDBJ databases">
        <title>Analysis of 21 Apiospora genomes using comparative genomics revels a genus with tremendous synthesis potential of carbohydrate active enzymes and secondary metabolites.</title>
        <authorList>
            <person name="Sorensen T."/>
        </authorList>
    </citation>
    <scope>NUCLEOTIDE SEQUENCE [LARGE SCALE GENOMIC DNA]</scope>
    <source>
        <strain evidence="1 2">CBS 83171</strain>
    </source>
</reference>
<accession>A0ABR1U889</accession>
<dbReference type="EMBL" id="JAQQWM010000008">
    <property type="protein sequence ID" value="KAK8054183.1"/>
    <property type="molecule type" value="Genomic_DNA"/>
</dbReference>
<organism evidence="1 2">
    <name type="scientific">Apiospora saccharicola</name>
    <dbReference type="NCBI Taxonomy" id="335842"/>
    <lineage>
        <taxon>Eukaryota</taxon>
        <taxon>Fungi</taxon>
        <taxon>Dikarya</taxon>
        <taxon>Ascomycota</taxon>
        <taxon>Pezizomycotina</taxon>
        <taxon>Sordariomycetes</taxon>
        <taxon>Xylariomycetidae</taxon>
        <taxon>Amphisphaeriales</taxon>
        <taxon>Apiosporaceae</taxon>
        <taxon>Apiospora</taxon>
    </lineage>
</organism>
<sequence length="141" mass="16239">MSYVLLFCTAEEAKPMVPKLMNVTKESGYWIPYFLAESRQGPAEGREHLAEGEAFENDFLDAYVDQCGPFQLKEQDNVVIYGYYAGSYDAYTLPKDKKGEIWYTFRIPYIKVSAMCAAIPPYGDADKSWGLYFYRKEELTD</sequence>
<gene>
    <name evidence="1" type="ORF">PG996_013484</name>
</gene>
<comment type="caution">
    <text evidence="1">The sequence shown here is derived from an EMBL/GenBank/DDBJ whole genome shotgun (WGS) entry which is preliminary data.</text>
</comment>